<reference evidence="4 5" key="1">
    <citation type="submission" date="2018-05" db="EMBL/GenBank/DDBJ databases">
        <authorList>
            <person name="Lanie J.A."/>
            <person name="Ng W.-L."/>
            <person name="Kazmierczak K.M."/>
            <person name="Andrzejewski T.M."/>
            <person name="Davidsen T.M."/>
            <person name="Wayne K.J."/>
            <person name="Tettelin H."/>
            <person name="Glass J.I."/>
            <person name="Rusch D."/>
            <person name="Podicherti R."/>
            <person name="Tsui H.-C.T."/>
            <person name="Winkler M.E."/>
        </authorList>
    </citation>
    <scope>NUCLEOTIDE SEQUENCE [LARGE SCALE GENOMIC DNA]</scope>
    <source>
        <strain evidence="4 5">BUT-10</strain>
    </source>
</reference>
<keyword evidence="5" id="KW-1185">Reference proteome</keyword>
<dbReference type="InterPro" id="IPR003784">
    <property type="entry name" value="BioY"/>
</dbReference>
<comment type="subcellular location">
    <subcellularLocation>
        <location evidence="2">Cell membrane</location>
        <topology evidence="2">Multi-pass membrane protein</topology>
    </subcellularLocation>
</comment>
<accession>A0A328BJM1</accession>
<feature type="transmembrane region" description="Helical" evidence="3">
    <location>
        <begin position="20"/>
        <end position="38"/>
    </location>
</feature>
<feature type="transmembrane region" description="Helical" evidence="3">
    <location>
        <begin position="89"/>
        <end position="109"/>
    </location>
</feature>
<comment type="caution">
    <text evidence="4">The sequence shown here is derived from an EMBL/GenBank/DDBJ whole genome shotgun (WGS) entry which is preliminary data.</text>
</comment>
<keyword evidence="2" id="KW-0813">Transport</keyword>
<proteinExistence type="inferred from homology"/>
<keyword evidence="2" id="KW-1003">Cell membrane</keyword>
<sequence>MTAAGARKGKSASHAPPFQAAAVVAGVVALWGASFVSIPIGPVPITLQTYVVCVLAGLFGGRLAALAVLAWLAAAAFGLPVLAGGAGGWKALTGPTAGFLAGMVAAAYVCGRGAERAKGWVALTALFLAGHAIVLAVGWAGLAAMVSPKTALMDGVVPFLPGAAVKSLAAALTVRLVSR</sequence>
<dbReference type="PIRSF" id="PIRSF016661">
    <property type="entry name" value="BioY"/>
    <property type="match status" value="1"/>
</dbReference>
<evidence type="ECO:0000256" key="3">
    <source>
        <dbReference type="SAM" id="Phobius"/>
    </source>
</evidence>
<name>A0A328BJM1_9CAUL</name>
<evidence type="ECO:0000313" key="4">
    <source>
        <dbReference type="EMBL" id="RAK67177.1"/>
    </source>
</evidence>
<keyword evidence="2 3" id="KW-0472">Membrane</keyword>
<organism evidence="4 5">
    <name type="scientific">Phenylobacterium kunshanense</name>
    <dbReference type="NCBI Taxonomy" id="1445034"/>
    <lineage>
        <taxon>Bacteria</taxon>
        <taxon>Pseudomonadati</taxon>
        <taxon>Pseudomonadota</taxon>
        <taxon>Alphaproteobacteria</taxon>
        <taxon>Caulobacterales</taxon>
        <taxon>Caulobacteraceae</taxon>
        <taxon>Phenylobacterium</taxon>
    </lineage>
</organism>
<dbReference type="Pfam" id="PF02632">
    <property type="entry name" value="BioY"/>
    <property type="match status" value="1"/>
</dbReference>
<evidence type="ECO:0000313" key="5">
    <source>
        <dbReference type="Proteomes" id="UP000249524"/>
    </source>
</evidence>
<dbReference type="Proteomes" id="UP000249524">
    <property type="component" value="Unassembled WGS sequence"/>
</dbReference>
<feature type="transmembrane region" description="Helical" evidence="3">
    <location>
        <begin position="121"/>
        <end position="144"/>
    </location>
</feature>
<dbReference type="Gene3D" id="1.10.1760.20">
    <property type="match status" value="1"/>
</dbReference>
<dbReference type="RefSeq" id="WP_111274788.1">
    <property type="nucleotide sequence ID" value="NZ_QFYS01000002.1"/>
</dbReference>
<feature type="transmembrane region" description="Helical" evidence="3">
    <location>
        <begin position="156"/>
        <end position="177"/>
    </location>
</feature>
<gene>
    <name evidence="4" type="ORF">DJ019_04350</name>
</gene>
<keyword evidence="3" id="KW-1133">Transmembrane helix</keyword>
<protein>
    <recommendedName>
        <fullName evidence="2">Biotin transporter</fullName>
    </recommendedName>
</protein>
<dbReference type="AlphaFoldDB" id="A0A328BJM1"/>
<dbReference type="GO" id="GO:0005886">
    <property type="term" value="C:plasma membrane"/>
    <property type="evidence" value="ECO:0007669"/>
    <property type="project" value="UniProtKB-SubCell"/>
</dbReference>
<dbReference type="OrthoDB" id="9803495at2"/>
<comment type="similarity">
    <text evidence="1 2">Belongs to the BioY family.</text>
</comment>
<evidence type="ECO:0000256" key="1">
    <source>
        <dbReference type="ARBA" id="ARBA00010692"/>
    </source>
</evidence>
<feature type="transmembrane region" description="Helical" evidence="3">
    <location>
        <begin position="50"/>
        <end position="77"/>
    </location>
</feature>
<dbReference type="GO" id="GO:0015225">
    <property type="term" value="F:biotin transmembrane transporter activity"/>
    <property type="evidence" value="ECO:0007669"/>
    <property type="project" value="UniProtKB-UniRule"/>
</dbReference>
<dbReference type="EMBL" id="QFYS01000002">
    <property type="protein sequence ID" value="RAK67177.1"/>
    <property type="molecule type" value="Genomic_DNA"/>
</dbReference>
<dbReference type="PANTHER" id="PTHR34295:SF1">
    <property type="entry name" value="BIOTIN TRANSPORTER BIOY"/>
    <property type="match status" value="1"/>
</dbReference>
<keyword evidence="3" id="KW-0812">Transmembrane</keyword>
<evidence type="ECO:0000256" key="2">
    <source>
        <dbReference type="PIRNR" id="PIRNR016661"/>
    </source>
</evidence>
<dbReference type="PANTHER" id="PTHR34295">
    <property type="entry name" value="BIOTIN TRANSPORTER BIOY"/>
    <property type="match status" value="1"/>
</dbReference>